<name>A0A9P5N104_9AGAM</name>
<dbReference type="InterPro" id="IPR001401">
    <property type="entry name" value="Dynamin_GTPase"/>
</dbReference>
<dbReference type="Gene3D" id="3.40.50.300">
    <property type="entry name" value="P-loop containing nucleotide triphosphate hydrolases"/>
    <property type="match status" value="1"/>
</dbReference>
<dbReference type="EMBL" id="WHVB01000004">
    <property type="protein sequence ID" value="KAF8483707.1"/>
    <property type="molecule type" value="Genomic_DNA"/>
</dbReference>
<dbReference type="CDD" id="cd08771">
    <property type="entry name" value="DLP_1"/>
    <property type="match status" value="1"/>
</dbReference>
<dbReference type="Gene3D" id="1.20.120.1240">
    <property type="entry name" value="Dynamin, middle domain"/>
    <property type="match status" value="1"/>
</dbReference>
<evidence type="ECO:0000256" key="3">
    <source>
        <dbReference type="SAM" id="MobiDB-lite"/>
    </source>
</evidence>
<dbReference type="PANTHER" id="PTHR11566">
    <property type="entry name" value="DYNAMIN"/>
    <property type="match status" value="1"/>
</dbReference>
<comment type="caution">
    <text evidence="5">The sequence shown here is derived from an EMBL/GenBank/DDBJ whole genome shotgun (WGS) entry which is preliminary data.</text>
</comment>
<dbReference type="PANTHER" id="PTHR11566:SF21">
    <property type="entry name" value="DYNAMIN RELATED PROTEIN 1, ISOFORM A"/>
    <property type="match status" value="1"/>
</dbReference>
<dbReference type="PROSITE" id="PS51718">
    <property type="entry name" value="G_DYNAMIN_2"/>
    <property type="match status" value="1"/>
</dbReference>
<accession>A0A9P5N104</accession>
<reference evidence="5" key="1">
    <citation type="submission" date="2019-10" db="EMBL/GenBank/DDBJ databases">
        <authorList>
            <consortium name="DOE Joint Genome Institute"/>
            <person name="Kuo A."/>
            <person name="Miyauchi S."/>
            <person name="Kiss E."/>
            <person name="Drula E."/>
            <person name="Kohler A."/>
            <person name="Sanchez-Garcia M."/>
            <person name="Andreopoulos B."/>
            <person name="Barry K.W."/>
            <person name="Bonito G."/>
            <person name="Buee M."/>
            <person name="Carver A."/>
            <person name="Chen C."/>
            <person name="Cichocki N."/>
            <person name="Clum A."/>
            <person name="Culley D."/>
            <person name="Crous P.W."/>
            <person name="Fauchery L."/>
            <person name="Girlanda M."/>
            <person name="Hayes R."/>
            <person name="Keri Z."/>
            <person name="LaButti K."/>
            <person name="Lipzen A."/>
            <person name="Lombard V."/>
            <person name="Magnuson J."/>
            <person name="Maillard F."/>
            <person name="Morin E."/>
            <person name="Murat C."/>
            <person name="Nolan M."/>
            <person name="Ohm R."/>
            <person name="Pangilinan J."/>
            <person name="Pereira M."/>
            <person name="Perotto S."/>
            <person name="Peter M."/>
            <person name="Riley R."/>
            <person name="Sitrit Y."/>
            <person name="Stielow B."/>
            <person name="Szollosi G."/>
            <person name="Zifcakova L."/>
            <person name="Stursova M."/>
            <person name="Spatafora J.W."/>
            <person name="Tedersoo L."/>
            <person name="Vaario L.-M."/>
            <person name="Yamada A."/>
            <person name="Yan M."/>
            <person name="Wang P."/>
            <person name="Xu J."/>
            <person name="Bruns T."/>
            <person name="Baldrian P."/>
            <person name="Vilgalys R."/>
            <person name="Henrissat B."/>
            <person name="Grigoriev I.V."/>
            <person name="Hibbett D."/>
            <person name="Nagy L.G."/>
            <person name="Martin F.M."/>
        </authorList>
    </citation>
    <scope>NUCLEOTIDE SEQUENCE</scope>
    <source>
        <strain evidence="5">Prilba</strain>
    </source>
</reference>
<dbReference type="GO" id="GO:0016020">
    <property type="term" value="C:membrane"/>
    <property type="evidence" value="ECO:0007669"/>
    <property type="project" value="TreeGrafter"/>
</dbReference>
<dbReference type="SMART" id="SM00053">
    <property type="entry name" value="DYNc"/>
    <property type="match status" value="1"/>
</dbReference>
<feature type="domain" description="Dynamin-type G" evidence="4">
    <location>
        <begin position="60"/>
        <end position="359"/>
    </location>
</feature>
<evidence type="ECO:0000256" key="1">
    <source>
        <dbReference type="ARBA" id="ARBA00022741"/>
    </source>
</evidence>
<dbReference type="GO" id="GO:0005737">
    <property type="term" value="C:cytoplasm"/>
    <property type="evidence" value="ECO:0007669"/>
    <property type="project" value="TreeGrafter"/>
</dbReference>
<dbReference type="InterPro" id="IPR045063">
    <property type="entry name" value="Dynamin_N"/>
</dbReference>
<sequence>MSKNSSLLGSFQKKNKKQNSSPPSPDSPHAVGLSDPQYAARRKSMFEFLNRMHALGLDVNLDIPTIAAIGWQSAGKSSLIEAISGITLPRASGTCTRCPTECQLAYSDDPWTCTVSLQLNTAADGSALANSQKIPFGHPITNKSEVTERVRRAQRAILSPSTPPDVFLSGADTDTERSFSANRIVLHITGPDVADLTFIDLPGLFVGGDEERDMQLVRDLAISYLKKPSCIILLTVACETDFVNQGAHKLAQEYDPHGDRTVGVLTKPDRIPATEEELWLPYIRGEREGTTWFCVKCPDSEAIKSGVTWEDARQEESSWFSSRAPWSTLEEEFKQKLGTVHLTRRLSDMLYNLIIERLPHIEHELNEHLEKVDRDLKDLPPPPSSTPLSEVLRLITKFTGEVKVQGVGVPGRDGLLHQIKQPQDYFRVAIRGTAPCFVPQFRKRPVSNGIRLDSPDSDGHYDNNSVNDKMAPPPHIFPPFLIGEENSDEIGLTDGEEKFIDDVLETAECAVTRELPNNYPFIVQKGYILAFVDKWDEPAQTLFTTLVEKVKEATLRIVHIHFGNYAHGFKQRVSNIVITHLDQCSKETLKRIECLLKVEREPSTRNTDYFKNYRRKFLGLYSGLFHGDSNGHFIEYDQGRTDKSSEFSRALDTIMSNLPRIGFRNLKPP</sequence>
<evidence type="ECO:0000313" key="6">
    <source>
        <dbReference type="Proteomes" id="UP000759537"/>
    </source>
</evidence>
<dbReference type="InterPro" id="IPR030381">
    <property type="entry name" value="G_DYNAMIN_dom"/>
</dbReference>
<feature type="region of interest" description="Disordered" evidence="3">
    <location>
        <begin position="448"/>
        <end position="469"/>
    </location>
</feature>
<dbReference type="Pfam" id="PF01031">
    <property type="entry name" value="Dynamin_M"/>
    <property type="match status" value="1"/>
</dbReference>
<organism evidence="5 6">
    <name type="scientific">Russula ochroleuca</name>
    <dbReference type="NCBI Taxonomy" id="152965"/>
    <lineage>
        <taxon>Eukaryota</taxon>
        <taxon>Fungi</taxon>
        <taxon>Dikarya</taxon>
        <taxon>Basidiomycota</taxon>
        <taxon>Agaricomycotina</taxon>
        <taxon>Agaricomycetes</taxon>
        <taxon>Russulales</taxon>
        <taxon>Russulaceae</taxon>
        <taxon>Russula</taxon>
    </lineage>
</organism>
<dbReference type="Proteomes" id="UP000759537">
    <property type="component" value="Unassembled WGS sequence"/>
</dbReference>
<reference evidence="5" key="2">
    <citation type="journal article" date="2020" name="Nat. Commun.">
        <title>Large-scale genome sequencing of mycorrhizal fungi provides insights into the early evolution of symbiotic traits.</title>
        <authorList>
            <person name="Miyauchi S."/>
            <person name="Kiss E."/>
            <person name="Kuo A."/>
            <person name="Drula E."/>
            <person name="Kohler A."/>
            <person name="Sanchez-Garcia M."/>
            <person name="Morin E."/>
            <person name="Andreopoulos B."/>
            <person name="Barry K.W."/>
            <person name="Bonito G."/>
            <person name="Buee M."/>
            <person name="Carver A."/>
            <person name="Chen C."/>
            <person name="Cichocki N."/>
            <person name="Clum A."/>
            <person name="Culley D."/>
            <person name="Crous P.W."/>
            <person name="Fauchery L."/>
            <person name="Girlanda M."/>
            <person name="Hayes R.D."/>
            <person name="Keri Z."/>
            <person name="LaButti K."/>
            <person name="Lipzen A."/>
            <person name="Lombard V."/>
            <person name="Magnuson J."/>
            <person name="Maillard F."/>
            <person name="Murat C."/>
            <person name="Nolan M."/>
            <person name="Ohm R.A."/>
            <person name="Pangilinan J."/>
            <person name="Pereira M.F."/>
            <person name="Perotto S."/>
            <person name="Peter M."/>
            <person name="Pfister S."/>
            <person name="Riley R."/>
            <person name="Sitrit Y."/>
            <person name="Stielow J.B."/>
            <person name="Szollosi G."/>
            <person name="Zifcakova L."/>
            <person name="Stursova M."/>
            <person name="Spatafora J.W."/>
            <person name="Tedersoo L."/>
            <person name="Vaario L.M."/>
            <person name="Yamada A."/>
            <person name="Yan M."/>
            <person name="Wang P."/>
            <person name="Xu J."/>
            <person name="Bruns T."/>
            <person name="Baldrian P."/>
            <person name="Vilgalys R."/>
            <person name="Dunand C."/>
            <person name="Henrissat B."/>
            <person name="Grigoriev I.V."/>
            <person name="Hibbett D."/>
            <person name="Nagy L.G."/>
            <person name="Martin F.M."/>
        </authorList>
    </citation>
    <scope>NUCLEOTIDE SEQUENCE</scope>
    <source>
        <strain evidence="5">Prilba</strain>
    </source>
</reference>
<dbReference type="GO" id="GO:0005525">
    <property type="term" value="F:GTP binding"/>
    <property type="evidence" value="ECO:0007669"/>
    <property type="project" value="InterPro"/>
</dbReference>
<feature type="region of interest" description="Disordered" evidence="3">
    <location>
        <begin position="1"/>
        <end position="34"/>
    </location>
</feature>
<dbReference type="OrthoDB" id="5061070at2759"/>
<evidence type="ECO:0000313" key="5">
    <source>
        <dbReference type="EMBL" id="KAF8483707.1"/>
    </source>
</evidence>
<evidence type="ECO:0000259" key="4">
    <source>
        <dbReference type="PROSITE" id="PS51718"/>
    </source>
</evidence>
<proteinExistence type="predicted"/>
<dbReference type="SUPFAM" id="SSF52540">
    <property type="entry name" value="P-loop containing nucleoside triphosphate hydrolases"/>
    <property type="match status" value="1"/>
</dbReference>
<dbReference type="GO" id="GO:0005874">
    <property type="term" value="C:microtubule"/>
    <property type="evidence" value="ECO:0007669"/>
    <property type="project" value="TreeGrafter"/>
</dbReference>
<protein>
    <submittedName>
        <fullName evidence="5">P-loop containing nucleoside triphosphate hydrolase protein</fullName>
    </submittedName>
</protein>
<dbReference type="InterPro" id="IPR022812">
    <property type="entry name" value="Dynamin"/>
</dbReference>
<evidence type="ECO:0000256" key="2">
    <source>
        <dbReference type="ARBA" id="ARBA00023134"/>
    </source>
</evidence>
<dbReference type="GO" id="GO:0008017">
    <property type="term" value="F:microtubule binding"/>
    <property type="evidence" value="ECO:0007669"/>
    <property type="project" value="TreeGrafter"/>
</dbReference>
<keyword evidence="1" id="KW-0547">Nucleotide-binding</keyword>
<dbReference type="GO" id="GO:0003924">
    <property type="term" value="F:GTPase activity"/>
    <property type="evidence" value="ECO:0007669"/>
    <property type="project" value="InterPro"/>
</dbReference>
<dbReference type="AlphaFoldDB" id="A0A9P5N104"/>
<dbReference type="PRINTS" id="PR00195">
    <property type="entry name" value="DYNAMIN"/>
</dbReference>
<keyword evidence="6" id="KW-1185">Reference proteome</keyword>
<gene>
    <name evidence="5" type="ORF">DFH94DRAFT_321271</name>
</gene>
<keyword evidence="5" id="KW-0378">Hydrolase</keyword>
<dbReference type="InterPro" id="IPR000375">
    <property type="entry name" value="Dynamin_stalk"/>
</dbReference>
<keyword evidence="2" id="KW-0342">GTP-binding</keyword>
<dbReference type="Pfam" id="PF00350">
    <property type="entry name" value="Dynamin_N"/>
    <property type="match status" value="1"/>
</dbReference>
<dbReference type="InterPro" id="IPR027417">
    <property type="entry name" value="P-loop_NTPase"/>
</dbReference>